<evidence type="ECO:0000256" key="4">
    <source>
        <dbReference type="ARBA" id="ARBA00023157"/>
    </source>
</evidence>
<dbReference type="Gene3D" id="2.10.25.10">
    <property type="entry name" value="Laminin"/>
    <property type="match status" value="3"/>
</dbReference>
<keyword evidence="4 5" id="KW-1015">Disulfide bond</keyword>
<accession>A0A2B4SJR5</accession>
<keyword evidence="1 5" id="KW-0245">EGF-like domain</keyword>
<dbReference type="GO" id="GO:0005509">
    <property type="term" value="F:calcium ion binding"/>
    <property type="evidence" value="ECO:0007669"/>
    <property type="project" value="InterPro"/>
</dbReference>
<name>A0A2B4SJR5_STYPI</name>
<feature type="disulfide bond" evidence="5">
    <location>
        <begin position="163"/>
        <end position="172"/>
    </location>
</feature>
<dbReference type="SUPFAM" id="SSF57196">
    <property type="entry name" value="EGF/Laminin"/>
    <property type="match status" value="1"/>
</dbReference>
<keyword evidence="3" id="KW-0677">Repeat</keyword>
<evidence type="ECO:0000313" key="8">
    <source>
        <dbReference type="EMBL" id="PFX29110.1"/>
    </source>
</evidence>
<evidence type="ECO:0000259" key="6">
    <source>
        <dbReference type="PROSITE" id="PS50026"/>
    </source>
</evidence>
<evidence type="ECO:0000256" key="5">
    <source>
        <dbReference type="PROSITE-ProRule" id="PRU00076"/>
    </source>
</evidence>
<dbReference type="EMBL" id="LSMT01000071">
    <property type="protein sequence ID" value="PFX29110.1"/>
    <property type="molecule type" value="Genomic_DNA"/>
</dbReference>
<proteinExistence type="predicted"/>
<dbReference type="AlphaFoldDB" id="A0A2B4SJR5"/>
<feature type="domain" description="EMI" evidence="7">
    <location>
        <begin position="66"/>
        <end position="142"/>
    </location>
</feature>
<dbReference type="PROSITE" id="PS50026">
    <property type="entry name" value="EGF_3"/>
    <property type="match status" value="1"/>
</dbReference>
<comment type="caution">
    <text evidence="8">The sequence shown here is derived from an EMBL/GenBank/DDBJ whole genome shotgun (WGS) entry which is preliminary data.</text>
</comment>
<dbReference type="PROSITE" id="PS01187">
    <property type="entry name" value="EGF_CA"/>
    <property type="match status" value="1"/>
</dbReference>
<evidence type="ECO:0000256" key="1">
    <source>
        <dbReference type="ARBA" id="ARBA00022536"/>
    </source>
</evidence>
<dbReference type="PANTHER" id="PTHR24034:SF89">
    <property type="entry name" value="COMPLEMENT COMPONENT C1Q RECEPTOR"/>
    <property type="match status" value="1"/>
</dbReference>
<comment type="caution">
    <text evidence="5">Lacks conserved residue(s) required for the propagation of feature annotation.</text>
</comment>
<feature type="disulfide bond" evidence="5">
    <location>
        <begin position="145"/>
        <end position="155"/>
    </location>
</feature>
<dbReference type="PROSITE" id="PS51041">
    <property type="entry name" value="EMI"/>
    <property type="match status" value="1"/>
</dbReference>
<evidence type="ECO:0000256" key="3">
    <source>
        <dbReference type="ARBA" id="ARBA00022737"/>
    </source>
</evidence>
<reference evidence="9" key="1">
    <citation type="journal article" date="2017" name="bioRxiv">
        <title>Comparative analysis of the genomes of Stylophora pistillata and Acropora digitifera provides evidence for extensive differences between species of corals.</title>
        <authorList>
            <person name="Voolstra C.R."/>
            <person name="Li Y."/>
            <person name="Liew Y.J."/>
            <person name="Baumgarten S."/>
            <person name="Zoccola D."/>
            <person name="Flot J.-F."/>
            <person name="Tambutte S."/>
            <person name="Allemand D."/>
            <person name="Aranda M."/>
        </authorList>
    </citation>
    <scope>NUCLEOTIDE SEQUENCE [LARGE SCALE GENOMIC DNA]</scope>
</reference>
<dbReference type="InterPro" id="IPR000742">
    <property type="entry name" value="EGF"/>
</dbReference>
<gene>
    <name evidence="8" type="primary">EGFL7</name>
    <name evidence="8" type="ORF">AWC38_SpisGene6171</name>
</gene>
<dbReference type="PROSITE" id="PS00022">
    <property type="entry name" value="EGF_1"/>
    <property type="match status" value="1"/>
</dbReference>
<dbReference type="InterPro" id="IPR011489">
    <property type="entry name" value="EMI_domain"/>
</dbReference>
<protein>
    <submittedName>
        <fullName evidence="8">Epidermal growth factor-like protein 7</fullName>
    </submittedName>
</protein>
<dbReference type="InterPro" id="IPR050751">
    <property type="entry name" value="ECM_structural_protein"/>
</dbReference>
<evidence type="ECO:0000259" key="7">
    <source>
        <dbReference type="PROSITE" id="PS51041"/>
    </source>
</evidence>
<dbReference type="OrthoDB" id="5951861at2759"/>
<dbReference type="InterPro" id="IPR018097">
    <property type="entry name" value="EGF_Ca-bd_CS"/>
</dbReference>
<keyword evidence="2" id="KW-0732">Signal</keyword>
<evidence type="ECO:0000256" key="2">
    <source>
        <dbReference type="ARBA" id="ARBA00022729"/>
    </source>
</evidence>
<feature type="domain" description="EGF-like" evidence="6">
    <location>
        <begin position="141"/>
        <end position="173"/>
    </location>
</feature>
<organism evidence="8 9">
    <name type="scientific">Stylophora pistillata</name>
    <name type="common">Smooth cauliflower coral</name>
    <dbReference type="NCBI Taxonomy" id="50429"/>
    <lineage>
        <taxon>Eukaryota</taxon>
        <taxon>Metazoa</taxon>
        <taxon>Cnidaria</taxon>
        <taxon>Anthozoa</taxon>
        <taxon>Hexacorallia</taxon>
        <taxon>Scleractinia</taxon>
        <taxon>Astrocoeniina</taxon>
        <taxon>Pocilloporidae</taxon>
        <taxon>Stylophora</taxon>
    </lineage>
</organism>
<sequence length="258" mass="29525">MGLTMHTADKAMKEYFRGAFMLFGCWFTKMAHSKVKKTGLEVFLMLALCLFLVRGTLYGNGLSKYGTNVCQEWKWRTVATSTLVSTVSYQTYISRSKLCGWRRCRKSRTVTSYKLKTIYRRTIDTYFRCCNGWRRRGNECPIAICRYGCKNGGSCYSPNRCRCTPFWTGPNCGIDVNECSSNNGDFQQQCINRRGTSRLCSCNSWYKTSPYDSKKCVDVDECQRLIECTCASGSNSCGKSCRNTVGSYYCTWGKSYRL</sequence>
<keyword evidence="9" id="KW-1185">Reference proteome</keyword>
<dbReference type="STRING" id="50429.A0A2B4SJR5"/>
<dbReference type="PANTHER" id="PTHR24034">
    <property type="entry name" value="EGF-LIKE DOMAIN-CONTAINING PROTEIN"/>
    <property type="match status" value="1"/>
</dbReference>
<evidence type="ECO:0000313" key="9">
    <source>
        <dbReference type="Proteomes" id="UP000225706"/>
    </source>
</evidence>
<dbReference type="Proteomes" id="UP000225706">
    <property type="component" value="Unassembled WGS sequence"/>
</dbReference>